<keyword evidence="2" id="KW-1185">Reference proteome</keyword>
<dbReference type="HOGENOM" id="CLU_414468_0_0_1"/>
<proteinExistence type="predicted"/>
<dbReference type="EMBL" id="GL988044">
    <property type="protein sequence ID" value="EGS19508.1"/>
    <property type="molecule type" value="Genomic_DNA"/>
</dbReference>
<reference evidence="1 2" key="1">
    <citation type="journal article" date="2011" name="Cell">
        <title>Insight into structure and assembly of the nuclear pore complex by utilizing the genome of a eukaryotic thermophile.</title>
        <authorList>
            <person name="Amlacher S."/>
            <person name="Sarges P."/>
            <person name="Flemming D."/>
            <person name="van Noort V."/>
            <person name="Kunze R."/>
            <person name="Devos D.P."/>
            <person name="Arumugam M."/>
            <person name="Bork P."/>
            <person name="Hurt E."/>
        </authorList>
    </citation>
    <scope>NUCLEOTIDE SEQUENCE [LARGE SCALE GENOMIC DNA]</scope>
    <source>
        <strain evidence="2">DSM 1495 / CBS 144.50 / IMI 039719</strain>
    </source>
</reference>
<dbReference type="Proteomes" id="UP000008066">
    <property type="component" value="Unassembled WGS sequence"/>
</dbReference>
<dbReference type="KEGG" id="cthr:CTHT_0049780"/>
<evidence type="ECO:0000313" key="1">
    <source>
        <dbReference type="EMBL" id="EGS19508.1"/>
    </source>
</evidence>
<sequence>MLRLTTQTKIVVVSRLANSDLLRTCEVKYRISGLTLPFSMTLLENLAFGNAEAVPEAFYQRDNLDHLHRVITLFEGIPAAVKCLVPALKDMRYDAKTLFSELMYGFDVGQNNGLKRELMKSRIGRTISLLHQRTWTSNTSLWDPIMSIFGWKRSAPPSFQITATDLAPFWTLMPLNLTMYYGALHLPNENDMKMSEWCSDETGQKVLALPVIKEFQRLWPEVARDLRLAGILDDARIVRRNGSASDAYHIHPLFTLLARAFKPLDERSTARRAYVWQIISWQQNIGENRANERDRLGWFQEVQDEDHLYNWRFVALRWARELGEADSAREFRRAGASEFESAFELVHWMSRKFPQHAKFLVTDLRQRLKLLQKIVNQQRSMEVPGAWEVSSIGMLTHALSVIEVEHGCTGSLSMEEIVKIQFADIDTAIELYLRWKKGTREDTEGTDLLILKLFLAKARNFAAVGKWEEAQEVLERYLQTDASTLLGGHAPPLRFVKYWKLECLLEWNKYVAMDPRFGNPEADRECVARHWLKPMAEKITTELQRLFSTDPNTDISSLTVQELVKFALRSKPDAALGFDRVTKEVLDASFMEVMFEFIGGDITQFFGNFLTNFTSNLMSMLSGSGMSGRQPMGGELGNVSGGSGAIFRDFANYFSQNPNFPS</sequence>
<organism evidence="2">
    <name type="scientific">Chaetomium thermophilum (strain DSM 1495 / CBS 144.50 / IMI 039719)</name>
    <name type="common">Thermochaetoides thermophila</name>
    <dbReference type="NCBI Taxonomy" id="759272"/>
    <lineage>
        <taxon>Eukaryota</taxon>
        <taxon>Fungi</taxon>
        <taxon>Dikarya</taxon>
        <taxon>Ascomycota</taxon>
        <taxon>Pezizomycotina</taxon>
        <taxon>Sordariomycetes</taxon>
        <taxon>Sordariomycetidae</taxon>
        <taxon>Sordariales</taxon>
        <taxon>Chaetomiaceae</taxon>
        <taxon>Thermochaetoides</taxon>
    </lineage>
</organism>
<dbReference type="RefSeq" id="XP_006695330.1">
    <property type="nucleotide sequence ID" value="XM_006695267.1"/>
</dbReference>
<accession>G0SBC8</accession>
<evidence type="ECO:0000313" key="2">
    <source>
        <dbReference type="Proteomes" id="UP000008066"/>
    </source>
</evidence>
<gene>
    <name evidence="1" type="ORF">CTHT_0049780</name>
</gene>
<dbReference type="OrthoDB" id="5106606at2759"/>
<dbReference type="AlphaFoldDB" id="G0SBC8"/>
<dbReference type="GeneID" id="18259016"/>
<name>G0SBC8_CHATD</name>
<protein>
    <submittedName>
        <fullName evidence="1">Uncharacterized protein</fullName>
    </submittedName>
</protein>